<accession>A0A1D1VTH2</accession>
<dbReference type="FunFam" id="3.40.50.1820:FF:000021">
    <property type="entry name" value="Lipase"/>
    <property type="match status" value="1"/>
</dbReference>
<dbReference type="Gene3D" id="3.40.50.1820">
    <property type="entry name" value="alpha/beta hydrolase"/>
    <property type="match status" value="1"/>
</dbReference>
<comment type="similarity">
    <text evidence="1 7">Belongs to the AB hydrolase superfamily. Lipase family.</text>
</comment>
<evidence type="ECO:0000256" key="5">
    <source>
        <dbReference type="ARBA" id="ARBA00023098"/>
    </source>
</evidence>
<dbReference type="InterPro" id="IPR006693">
    <property type="entry name" value="AB_hydrolase_lipase"/>
</dbReference>
<dbReference type="Pfam" id="PF04083">
    <property type="entry name" value="Abhydro_lipase"/>
    <property type="match status" value="1"/>
</dbReference>
<evidence type="ECO:0000256" key="1">
    <source>
        <dbReference type="ARBA" id="ARBA00010701"/>
    </source>
</evidence>
<evidence type="ECO:0000256" key="8">
    <source>
        <dbReference type="PIRSR" id="PIRSR000862-1"/>
    </source>
</evidence>
<dbReference type="InterPro" id="IPR025483">
    <property type="entry name" value="Lipase_euk"/>
</dbReference>
<dbReference type="GO" id="GO:0016042">
    <property type="term" value="P:lipid catabolic process"/>
    <property type="evidence" value="ECO:0007669"/>
    <property type="project" value="UniProtKB-KW"/>
</dbReference>
<dbReference type="Proteomes" id="UP000186922">
    <property type="component" value="Unassembled WGS sequence"/>
</dbReference>
<evidence type="ECO:0000313" key="10">
    <source>
        <dbReference type="EMBL" id="GAV04820.1"/>
    </source>
</evidence>
<keyword evidence="11" id="KW-1185">Reference proteome</keyword>
<dbReference type="PANTHER" id="PTHR11005">
    <property type="entry name" value="LYSOSOMAL ACID LIPASE-RELATED"/>
    <property type="match status" value="1"/>
</dbReference>
<sequence length="431" mass="49082">MQNITMLDRLILYLVGLSLIASCRCILLRTKPAQNQDVGAMLSYTPDPETAMNATEIIRYHGYPAEEYQISTEDGYLIYIQRIPHGIKNTTLQESGPRPVVILQHGLLCSSTNWITNLPDESLGFILADAGYDVWLGNMRGNFYGLNHKTLHVKSKEFWDFSFDEMAEYDIPAIINKALEISNQTQVSYIGHSQGTLVGFAKFSSDAELAKKIKVFVAMGPVAFVNNMKSPPLRLLAPFSRELAFLFRVFGYRDFLPDYDLIKYLGRTFCTLQPVPVKICENILFLIGGYDYAQMNATRLDVYIAHNPAGTSSQNIFHFAQLVHSGKCQKFDFGSEKENLKHYGSKQPPEYPVADLKVPTALIYSDNDWLATPKDVLRLREELNGEVDLYRVPYPKWNHLDYIWGIDANMYVYPEVLRVLKTHNKVMGYIV</sequence>
<dbReference type="OrthoDB" id="9974421at2759"/>
<feature type="active site" description="Charge relay system" evidence="8">
    <location>
        <position position="368"/>
    </location>
</feature>
<dbReference type="InterPro" id="IPR029058">
    <property type="entry name" value="AB_hydrolase_fold"/>
</dbReference>
<reference evidence="10 11" key="1">
    <citation type="journal article" date="2016" name="Nat. Commun.">
        <title>Extremotolerant tardigrade genome and improved radiotolerance of human cultured cells by tardigrade-unique protein.</title>
        <authorList>
            <person name="Hashimoto T."/>
            <person name="Horikawa D.D."/>
            <person name="Saito Y."/>
            <person name="Kuwahara H."/>
            <person name="Kozuka-Hata H."/>
            <person name="Shin-I T."/>
            <person name="Minakuchi Y."/>
            <person name="Ohishi K."/>
            <person name="Motoyama A."/>
            <person name="Aizu T."/>
            <person name="Enomoto A."/>
            <person name="Kondo K."/>
            <person name="Tanaka S."/>
            <person name="Hara Y."/>
            <person name="Koshikawa S."/>
            <person name="Sagara H."/>
            <person name="Miura T."/>
            <person name="Yokobori S."/>
            <person name="Miyagawa K."/>
            <person name="Suzuki Y."/>
            <person name="Kubo T."/>
            <person name="Oyama M."/>
            <person name="Kohara Y."/>
            <person name="Fujiyama A."/>
            <person name="Arakawa K."/>
            <person name="Katayama T."/>
            <person name="Toyoda A."/>
            <person name="Kunieda T."/>
        </authorList>
    </citation>
    <scope>NUCLEOTIDE SEQUENCE [LARGE SCALE GENOMIC DNA]</scope>
    <source>
        <strain evidence="10 11">YOKOZUNA-1</strain>
    </source>
</reference>
<keyword evidence="4 7" id="KW-0442">Lipid degradation</keyword>
<feature type="domain" description="Partial AB-hydrolase lipase" evidence="9">
    <location>
        <begin position="55"/>
        <end position="118"/>
    </location>
</feature>
<comment type="caution">
    <text evidence="10">The sequence shown here is derived from an EMBL/GenBank/DDBJ whole genome shotgun (WGS) entry which is preliminary data.</text>
</comment>
<dbReference type="SUPFAM" id="SSF53474">
    <property type="entry name" value="alpha/beta-Hydrolases"/>
    <property type="match status" value="1"/>
</dbReference>
<dbReference type="GO" id="GO:0016788">
    <property type="term" value="F:hydrolase activity, acting on ester bonds"/>
    <property type="evidence" value="ECO:0007669"/>
    <property type="project" value="InterPro"/>
</dbReference>
<dbReference type="PIRSF" id="PIRSF000862">
    <property type="entry name" value="Steryl_ester_lip"/>
    <property type="match status" value="1"/>
</dbReference>
<evidence type="ECO:0000256" key="3">
    <source>
        <dbReference type="ARBA" id="ARBA00022801"/>
    </source>
</evidence>
<organism evidence="10 11">
    <name type="scientific">Ramazzottius varieornatus</name>
    <name type="common">Water bear</name>
    <name type="synonym">Tardigrade</name>
    <dbReference type="NCBI Taxonomy" id="947166"/>
    <lineage>
        <taxon>Eukaryota</taxon>
        <taxon>Metazoa</taxon>
        <taxon>Ecdysozoa</taxon>
        <taxon>Tardigrada</taxon>
        <taxon>Eutardigrada</taxon>
        <taxon>Parachela</taxon>
        <taxon>Hypsibioidea</taxon>
        <taxon>Ramazzottiidae</taxon>
        <taxon>Ramazzottius</taxon>
    </lineage>
</organism>
<keyword evidence="5" id="KW-0443">Lipid metabolism</keyword>
<evidence type="ECO:0000313" key="11">
    <source>
        <dbReference type="Proteomes" id="UP000186922"/>
    </source>
</evidence>
<feature type="active site" description="Nucleophile" evidence="8">
    <location>
        <position position="193"/>
    </location>
</feature>
<protein>
    <recommendedName>
        <fullName evidence="7">Lipase</fullName>
    </recommendedName>
</protein>
<feature type="active site" description="Charge relay system" evidence="8">
    <location>
        <position position="399"/>
    </location>
</feature>
<evidence type="ECO:0000256" key="7">
    <source>
        <dbReference type="PIRNR" id="PIRNR000862"/>
    </source>
</evidence>
<dbReference type="AlphaFoldDB" id="A0A1D1VTH2"/>
<keyword evidence="2" id="KW-0732">Signal</keyword>
<gene>
    <name evidence="10" type="primary">RvY_15041-1</name>
    <name evidence="10" type="synonym">RvY_15041.1</name>
    <name evidence="10" type="ORF">RvY_15041</name>
</gene>
<evidence type="ECO:0000256" key="2">
    <source>
        <dbReference type="ARBA" id="ARBA00022729"/>
    </source>
</evidence>
<dbReference type="STRING" id="947166.A0A1D1VTH2"/>
<keyword evidence="6" id="KW-0325">Glycoprotein</keyword>
<dbReference type="EMBL" id="BDGG01000011">
    <property type="protein sequence ID" value="GAV04820.1"/>
    <property type="molecule type" value="Genomic_DNA"/>
</dbReference>
<keyword evidence="3 7" id="KW-0378">Hydrolase</keyword>
<proteinExistence type="inferred from homology"/>
<name>A0A1D1VTH2_RAMVA</name>
<evidence type="ECO:0000256" key="6">
    <source>
        <dbReference type="ARBA" id="ARBA00023180"/>
    </source>
</evidence>
<evidence type="ECO:0000256" key="4">
    <source>
        <dbReference type="ARBA" id="ARBA00022963"/>
    </source>
</evidence>
<evidence type="ECO:0000259" key="9">
    <source>
        <dbReference type="Pfam" id="PF04083"/>
    </source>
</evidence>